<keyword evidence="3" id="KW-0285">Flavoprotein</keyword>
<dbReference type="InterPro" id="IPR036188">
    <property type="entry name" value="FAD/NAD-bd_sf"/>
</dbReference>
<dbReference type="GO" id="GO:0050660">
    <property type="term" value="F:flavin adenine dinucleotide binding"/>
    <property type="evidence" value="ECO:0007669"/>
    <property type="project" value="InterPro"/>
</dbReference>
<dbReference type="InterPro" id="IPR007867">
    <property type="entry name" value="GMC_OxRtase_C"/>
</dbReference>
<feature type="binding site" evidence="3">
    <location>
        <position position="237"/>
    </location>
    <ligand>
        <name>FAD</name>
        <dbReference type="ChEBI" id="CHEBI:57692"/>
    </ligand>
</feature>
<keyword evidence="3" id="KW-0274">FAD</keyword>
<comment type="cofactor">
    <cofactor evidence="3">
        <name>FAD</name>
        <dbReference type="ChEBI" id="CHEBI:57692"/>
    </cofactor>
</comment>
<dbReference type="Pfam" id="PF00732">
    <property type="entry name" value="GMC_oxred_N"/>
    <property type="match status" value="1"/>
</dbReference>
<protein>
    <submittedName>
        <fullName evidence="6">Choline dehydrogenase</fullName>
    </submittedName>
</protein>
<dbReference type="PANTHER" id="PTHR11552:SF115">
    <property type="entry name" value="DEHYDROGENASE XPTC-RELATED"/>
    <property type="match status" value="1"/>
</dbReference>
<dbReference type="OrthoDB" id="269227at2759"/>
<feature type="active site" description="Proton acceptor" evidence="2">
    <location>
        <position position="567"/>
    </location>
</feature>
<feature type="signal peptide" evidence="4">
    <location>
        <begin position="1"/>
        <end position="15"/>
    </location>
</feature>
<evidence type="ECO:0000259" key="5">
    <source>
        <dbReference type="PROSITE" id="PS00624"/>
    </source>
</evidence>
<proteinExistence type="inferred from homology"/>
<accession>A0A084GHY2</accession>
<dbReference type="OMA" id="SAMNFLC"/>
<dbReference type="EMBL" id="JOWA01000011">
    <property type="protein sequence ID" value="KEZ46944.1"/>
    <property type="molecule type" value="Genomic_DNA"/>
</dbReference>
<dbReference type="Gene3D" id="3.50.50.60">
    <property type="entry name" value="FAD/NAD(P)-binding domain"/>
    <property type="match status" value="1"/>
</dbReference>
<dbReference type="InterPro" id="IPR012132">
    <property type="entry name" value="GMC_OxRdtase"/>
</dbReference>
<feature type="active site" description="Proton acceptor" evidence="2">
    <location>
        <position position="524"/>
    </location>
</feature>
<dbReference type="GeneID" id="27718448"/>
<reference evidence="6 7" key="1">
    <citation type="journal article" date="2014" name="Genome Announc.">
        <title>Draft genome sequence of the pathogenic fungus Scedosporium apiospermum.</title>
        <authorList>
            <person name="Vandeputte P."/>
            <person name="Ghamrawi S."/>
            <person name="Rechenmann M."/>
            <person name="Iltis A."/>
            <person name="Giraud S."/>
            <person name="Fleury M."/>
            <person name="Thornton C."/>
            <person name="Delhaes L."/>
            <person name="Meyer W."/>
            <person name="Papon N."/>
            <person name="Bouchara J.P."/>
        </authorList>
    </citation>
    <scope>NUCLEOTIDE SEQUENCE [LARGE SCALE GENOMIC DNA]</scope>
    <source>
        <strain evidence="6 7">IHEM 14462</strain>
    </source>
</reference>
<dbReference type="PIRSF" id="PIRSF000137">
    <property type="entry name" value="Alcohol_oxidase"/>
    <property type="match status" value="1"/>
</dbReference>
<evidence type="ECO:0000256" key="3">
    <source>
        <dbReference type="PIRSR" id="PIRSR000137-2"/>
    </source>
</evidence>
<dbReference type="InterPro" id="IPR000172">
    <property type="entry name" value="GMC_OxRdtase_N"/>
</dbReference>
<dbReference type="Gene3D" id="3.30.560.10">
    <property type="entry name" value="Glucose Oxidase, domain 3"/>
    <property type="match status" value="1"/>
</dbReference>
<sequence>MKLLAIILGSTIVAAAMVKNSYDYVIVGGGTAGLALATRLSLGLPSAEILIIEAGSSALDDIRINAPGMRGSALGSGYDWNFTTTPQENLGGRQIEVNRGHVLGGSSAINYLCYDRSAVAEYNAWEELGNKGWNWDVMIEAMVKSENFTGSDVDLHGDSGPIRTTFNRKLPSCVESWKPTMNAVGVETNERSLSGNPIGVSYQPTNIDTRRYTRSYVANSYLPLAGDNLEVLTNTQVAKVDFAKKKCKGHLQAVGVTLDDGTKIKAKKEVILSAGSVQSPGLLENSGIGQPEVLKAAGIETLVDLPGVGENYQDHIRTSNTYRLKEGFDSFDPMIYDSGSDFVAEQVDLWLAGQPGWLDYTTSTYAFLNWGQILNKTDEAALIAAAKTAAGKKPTTIDKKKIELLSDPTVPQIEIILEANYIGVKPYPGGSFITLFSSVMHPMARGSVHINPADPHGKPIIDPRYLSNEHDVQAIIVAAKFSRKIANTAPMVDTWDKEFEPGEDVQSEEEWRAFARDATLSFYHPVGTCAMLPRKDGGVVSERLVVHGTANLRVVDCSIIPTVMSAHIQTAAYGIAEIAAEMIIKDAK</sequence>
<dbReference type="GO" id="GO:0044550">
    <property type="term" value="P:secondary metabolite biosynthetic process"/>
    <property type="evidence" value="ECO:0007669"/>
    <property type="project" value="TreeGrafter"/>
</dbReference>
<gene>
    <name evidence="6" type="ORF">SAPIO_CDS0296</name>
</gene>
<organism evidence="6 7">
    <name type="scientific">Pseudallescheria apiosperma</name>
    <name type="common">Scedosporium apiospermum</name>
    <dbReference type="NCBI Taxonomy" id="563466"/>
    <lineage>
        <taxon>Eukaryota</taxon>
        <taxon>Fungi</taxon>
        <taxon>Dikarya</taxon>
        <taxon>Ascomycota</taxon>
        <taxon>Pezizomycotina</taxon>
        <taxon>Sordariomycetes</taxon>
        <taxon>Hypocreomycetidae</taxon>
        <taxon>Microascales</taxon>
        <taxon>Microascaceae</taxon>
        <taxon>Scedosporium</taxon>
    </lineage>
</organism>
<dbReference type="KEGG" id="sapo:SAPIO_CDS0296"/>
<dbReference type="AlphaFoldDB" id="A0A084GHY2"/>
<dbReference type="SUPFAM" id="SSF51905">
    <property type="entry name" value="FAD/NAD(P)-binding domain"/>
    <property type="match status" value="1"/>
</dbReference>
<feature type="binding site" evidence="3">
    <location>
        <position position="102"/>
    </location>
    <ligand>
        <name>FAD</name>
        <dbReference type="ChEBI" id="CHEBI:57692"/>
    </ligand>
</feature>
<feature type="domain" description="Glucose-methanol-choline oxidoreductase N-terminal" evidence="5">
    <location>
        <begin position="275"/>
        <end position="289"/>
    </location>
</feature>
<dbReference type="VEuPathDB" id="FungiDB:SAPIO_CDS0296"/>
<evidence type="ECO:0000256" key="2">
    <source>
        <dbReference type="PIRSR" id="PIRSR000137-1"/>
    </source>
</evidence>
<evidence type="ECO:0000256" key="1">
    <source>
        <dbReference type="ARBA" id="ARBA00010790"/>
    </source>
</evidence>
<dbReference type="RefSeq" id="XP_016646743.1">
    <property type="nucleotide sequence ID" value="XM_016783110.1"/>
</dbReference>
<dbReference type="Proteomes" id="UP000028545">
    <property type="component" value="Unassembled WGS sequence"/>
</dbReference>
<dbReference type="HOGENOM" id="CLU_002865_6_0_1"/>
<dbReference type="GO" id="GO:0016614">
    <property type="term" value="F:oxidoreductase activity, acting on CH-OH group of donors"/>
    <property type="evidence" value="ECO:0007669"/>
    <property type="project" value="InterPro"/>
</dbReference>
<keyword evidence="7" id="KW-1185">Reference proteome</keyword>
<dbReference type="PROSITE" id="PS00624">
    <property type="entry name" value="GMC_OXRED_2"/>
    <property type="match status" value="1"/>
</dbReference>
<feature type="chain" id="PRO_5012587870" evidence="4">
    <location>
        <begin position="16"/>
        <end position="588"/>
    </location>
</feature>
<keyword evidence="4" id="KW-0732">Signal</keyword>
<dbReference type="PANTHER" id="PTHR11552">
    <property type="entry name" value="GLUCOSE-METHANOL-CHOLINE GMC OXIDOREDUCTASE"/>
    <property type="match status" value="1"/>
</dbReference>
<evidence type="ECO:0000313" key="6">
    <source>
        <dbReference type="EMBL" id="KEZ46944.1"/>
    </source>
</evidence>
<name>A0A084GHY2_PSEDA</name>
<comment type="caution">
    <text evidence="6">The sequence shown here is derived from an EMBL/GenBank/DDBJ whole genome shotgun (WGS) entry which is preliminary data.</text>
</comment>
<evidence type="ECO:0000256" key="4">
    <source>
        <dbReference type="SAM" id="SignalP"/>
    </source>
</evidence>
<evidence type="ECO:0000313" key="7">
    <source>
        <dbReference type="Proteomes" id="UP000028545"/>
    </source>
</evidence>
<comment type="similarity">
    <text evidence="1">Belongs to the GMC oxidoreductase family.</text>
</comment>
<dbReference type="SUPFAM" id="SSF54373">
    <property type="entry name" value="FAD-linked reductases, C-terminal domain"/>
    <property type="match status" value="1"/>
</dbReference>
<dbReference type="Pfam" id="PF05199">
    <property type="entry name" value="GMC_oxred_C"/>
    <property type="match status" value="1"/>
</dbReference>